<evidence type="ECO:0008006" key="4">
    <source>
        <dbReference type="Google" id="ProtNLM"/>
    </source>
</evidence>
<accession>A0A0P0CVA5</accession>
<dbReference type="EMBL" id="CP012643">
    <property type="protein sequence ID" value="ALJ00591.1"/>
    <property type="molecule type" value="Genomic_DNA"/>
</dbReference>
<organism evidence="2 3">
    <name type="scientific">Rufibacter tibetensis</name>
    <dbReference type="NCBI Taxonomy" id="512763"/>
    <lineage>
        <taxon>Bacteria</taxon>
        <taxon>Pseudomonadati</taxon>
        <taxon>Bacteroidota</taxon>
        <taxon>Cytophagia</taxon>
        <taxon>Cytophagales</taxon>
        <taxon>Hymenobacteraceae</taxon>
        <taxon>Rufibacter</taxon>
    </lineage>
</organism>
<evidence type="ECO:0000313" key="3">
    <source>
        <dbReference type="Proteomes" id="UP000061382"/>
    </source>
</evidence>
<keyword evidence="1" id="KW-0812">Transmembrane</keyword>
<reference evidence="2 3" key="1">
    <citation type="submission" date="2015-08" db="EMBL/GenBank/DDBJ databases">
        <title>Complete genome sequence of Rufibacter tibetensis strain 1351t, a radiation-resistant bacterium from tibet plateau.</title>
        <authorList>
            <person name="Dai J."/>
        </authorList>
    </citation>
    <scope>NUCLEOTIDE SEQUENCE [LARGE SCALE GENOMIC DNA]</scope>
    <source>
        <strain evidence="2 3">1351</strain>
    </source>
</reference>
<keyword evidence="3" id="KW-1185">Reference proteome</keyword>
<keyword evidence="1" id="KW-1133">Transmembrane helix</keyword>
<dbReference type="PATRIC" id="fig|512763.3.peg.4055"/>
<evidence type="ECO:0000313" key="2">
    <source>
        <dbReference type="EMBL" id="ALJ00591.1"/>
    </source>
</evidence>
<dbReference type="Proteomes" id="UP000061382">
    <property type="component" value="Chromosome"/>
</dbReference>
<dbReference type="STRING" id="512763.DC20_18455"/>
<feature type="transmembrane region" description="Helical" evidence="1">
    <location>
        <begin position="206"/>
        <end position="228"/>
    </location>
</feature>
<feature type="transmembrane region" description="Helical" evidence="1">
    <location>
        <begin position="248"/>
        <end position="273"/>
    </location>
</feature>
<dbReference type="KEGG" id="rti:DC20_18455"/>
<keyword evidence="1" id="KW-0472">Membrane</keyword>
<name>A0A0P0CVA5_9BACT</name>
<proteinExistence type="predicted"/>
<evidence type="ECO:0000256" key="1">
    <source>
        <dbReference type="SAM" id="Phobius"/>
    </source>
</evidence>
<dbReference type="RefSeq" id="WP_062545180.1">
    <property type="nucleotide sequence ID" value="NZ_CP012643.1"/>
</dbReference>
<protein>
    <recommendedName>
        <fullName evidence="4">MotA/TolQ/ExbB proton channel domain-containing protein</fullName>
    </recommendedName>
</protein>
<dbReference type="AlphaFoldDB" id="A0A0P0CVA5"/>
<dbReference type="OrthoDB" id="1066121at2"/>
<feature type="transmembrane region" description="Helical" evidence="1">
    <location>
        <begin position="6"/>
        <end position="23"/>
    </location>
</feature>
<sequence length="584" mass="66500">MEGIFIFEALLVLVILGYQWRVYKANRSKVEEVETLFPSIESLSITRRGANERDTTVPVAGPSLEQQWDKLQYGEYFREFSPTNPVIKRVIAVDAEELHIEVQNGETPFYKISIEKFKQLLRNGNIFLASVAPLPAPSEPVEQGETFDLIDVKNPSPTFQKVIKSTNEYLRVNKGAAADFDILKDVAERYAEAQDNEVQSTIATPLYVGLIGTFSGVIIGLSSLVWTGLGSTSEDGSSFITDQNIPSFLFGVLIAMAGSLCGLLLTMFGNNALKNARSTRDRLKNDYYTFLQTHLLPKLNSDMAASLGNLKSVLDTFNKDFLDKILGFRPIVETLTDNISTQKEFIQKMDEIGFTQMANANLLVFDKIKESERLFMNFLQYQEALNESVRKGGELTQNITQVLNRLTKLQEGFDQVPGYLQQHDESIQRQINFFSRHEEELDSIANRTEQYFDKAALKLTDLMQARLQHQERDAQNAYEKWGEHFRRLNEDNIYQRILNFMEPFQNLTEQQDTLNRQQQDMAQEISKTNERLLSKIDTDTEIQKRLLEQLAVLNANVEKSMEPGPLKAAMGKIFGSGQNHRIKP</sequence>
<gene>
    <name evidence="2" type="ORF">DC20_18455</name>
</gene>